<keyword evidence="2" id="KW-1185">Reference proteome</keyword>
<organism evidence="1 2">
    <name type="scientific">Catharanthus roseus</name>
    <name type="common">Madagascar periwinkle</name>
    <name type="synonym">Vinca rosea</name>
    <dbReference type="NCBI Taxonomy" id="4058"/>
    <lineage>
        <taxon>Eukaryota</taxon>
        <taxon>Viridiplantae</taxon>
        <taxon>Streptophyta</taxon>
        <taxon>Embryophyta</taxon>
        <taxon>Tracheophyta</taxon>
        <taxon>Spermatophyta</taxon>
        <taxon>Magnoliopsida</taxon>
        <taxon>eudicotyledons</taxon>
        <taxon>Gunneridae</taxon>
        <taxon>Pentapetalae</taxon>
        <taxon>asterids</taxon>
        <taxon>lamiids</taxon>
        <taxon>Gentianales</taxon>
        <taxon>Apocynaceae</taxon>
        <taxon>Rauvolfioideae</taxon>
        <taxon>Vinceae</taxon>
        <taxon>Catharanthinae</taxon>
        <taxon>Catharanthus</taxon>
    </lineage>
</organism>
<accession>A0ACC0BPU6</accession>
<evidence type="ECO:0000313" key="1">
    <source>
        <dbReference type="EMBL" id="KAI5674607.1"/>
    </source>
</evidence>
<dbReference type="EMBL" id="CM044703">
    <property type="protein sequence ID" value="KAI5674607.1"/>
    <property type="molecule type" value="Genomic_DNA"/>
</dbReference>
<name>A0ACC0BPU6_CATRO</name>
<dbReference type="Proteomes" id="UP001060085">
    <property type="component" value="Linkage Group LG03"/>
</dbReference>
<sequence>MDFGRNKGKFERRVGGRSCLWWSRRSVVEDTLARGRDLPEIHSGEDEVDAQMDGTPSLDDEFEDALHGMYRKIQEGGGGRVFDVPSMLLSPEKYKQLWKPWRRALMVKVLGRTVTYRILEQRDYEHVLDGGPWVVMGNHLTVAKWRPSFRPMHDKIMSTLVCVRFPLTPIEFFQKDFLLHLGGLFVFHFRCWKYSHKQEFCLSQVVIREAAAEETAAQVPPSVVVAPVEDSLVGMEFRPWMIPKRFRSSTGELSGVKGAGWPGVRVAKPKVIAAQPKRKPGLRKKRTKGSGPGVDLIAARLVGLEIGPGVGLEGHNVDPHYGGCTGSGSRLE</sequence>
<gene>
    <name evidence="1" type="ORF">M9H77_14971</name>
</gene>
<proteinExistence type="predicted"/>
<comment type="caution">
    <text evidence="1">The sequence shown here is derived from an EMBL/GenBank/DDBJ whole genome shotgun (WGS) entry which is preliminary data.</text>
</comment>
<reference evidence="2" key="1">
    <citation type="journal article" date="2023" name="Nat. Plants">
        <title>Single-cell RNA sequencing provides a high-resolution roadmap for understanding the multicellular compartmentation of specialized metabolism.</title>
        <authorList>
            <person name="Sun S."/>
            <person name="Shen X."/>
            <person name="Li Y."/>
            <person name="Li Y."/>
            <person name="Wang S."/>
            <person name="Li R."/>
            <person name="Zhang H."/>
            <person name="Shen G."/>
            <person name="Guo B."/>
            <person name="Wei J."/>
            <person name="Xu J."/>
            <person name="St-Pierre B."/>
            <person name="Chen S."/>
            <person name="Sun C."/>
        </authorList>
    </citation>
    <scope>NUCLEOTIDE SEQUENCE [LARGE SCALE GENOMIC DNA]</scope>
</reference>
<evidence type="ECO:0000313" key="2">
    <source>
        <dbReference type="Proteomes" id="UP001060085"/>
    </source>
</evidence>
<protein>
    <submittedName>
        <fullName evidence="1">Uncharacterized protein</fullName>
    </submittedName>
</protein>